<keyword evidence="2" id="KW-1185">Reference proteome</keyword>
<organism evidence="1 2">
    <name type="scientific">Halocaridina rubra</name>
    <name type="common">Hawaiian red shrimp</name>
    <dbReference type="NCBI Taxonomy" id="373956"/>
    <lineage>
        <taxon>Eukaryota</taxon>
        <taxon>Metazoa</taxon>
        <taxon>Ecdysozoa</taxon>
        <taxon>Arthropoda</taxon>
        <taxon>Crustacea</taxon>
        <taxon>Multicrustacea</taxon>
        <taxon>Malacostraca</taxon>
        <taxon>Eumalacostraca</taxon>
        <taxon>Eucarida</taxon>
        <taxon>Decapoda</taxon>
        <taxon>Pleocyemata</taxon>
        <taxon>Caridea</taxon>
        <taxon>Atyoidea</taxon>
        <taxon>Atyidae</taxon>
        <taxon>Halocaridina</taxon>
    </lineage>
</organism>
<protein>
    <submittedName>
        <fullName evidence="1">Uncharacterized protein</fullName>
    </submittedName>
</protein>
<comment type="caution">
    <text evidence="1">The sequence shown here is derived from an EMBL/GenBank/DDBJ whole genome shotgun (WGS) entry which is preliminary data.</text>
</comment>
<dbReference type="EMBL" id="JAXCGZ010009729">
    <property type="protein sequence ID" value="KAK7076311.1"/>
    <property type="molecule type" value="Genomic_DNA"/>
</dbReference>
<evidence type="ECO:0000313" key="1">
    <source>
        <dbReference type="EMBL" id="KAK7076311.1"/>
    </source>
</evidence>
<feature type="non-terminal residue" evidence="1">
    <location>
        <position position="59"/>
    </location>
</feature>
<sequence>MDGGRHSQRQKVASKWRRQMVPLGEIAHREILTCTKSGSRYKGNLDLNTTTRLAYASVK</sequence>
<dbReference type="AlphaFoldDB" id="A0AAN9A113"/>
<accession>A0AAN9A113</accession>
<proteinExistence type="predicted"/>
<name>A0AAN9A113_HALRR</name>
<dbReference type="Proteomes" id="UP001381693">
    <property type="component" value="Unassembled WGS sequence"/>
</dbReference>
<reference evidence="1 2" key="1">
    <citation type="submission" date="2023-11" db="EMBL/GenBank/DDBJ databases">
        <title>Halocaridina rubra genome assembly.</title>
        <authorList>
            <person name="Smith C."/>
        </authorList>
    </citation>
    <scope>NUCLEOTIDE SEQUENCE [LARGE SCALE GENOMIC DNA]</scope>
    <source>
        <strain evidence="1">EP-1</strain>
        <tissue evidence="1">Whole</tissue>
    </source>
</reference>
<gene>
    <name evidence="1" type="ORF">SK128_019308</name>
</gene>
<evidence type="ECO:0000313" key="2">
    <source>
        <dbReference type="Proteomes" id="UP001381693"/>
    </source>
</evidence>